<dbReference type="InterPro" id="IPR003593">
    <property type="entry name" value="AAA+_ATPase"/>
</dbReference>
<dbReference type="EMBL" id="JAACJK010000219">
    <property type="protein sequence ID" value="KAF5316970.1"/>
    <property type="molecule type" value="Genomic_DNA"/>
</dbReference>
<comment type="caution">
    <text evidence="6">The sequence shown here is derived from an EMBL/GenBank/DDBJ whole genome shotgun (WGS) entry which is preliminary data.</text>
</comment>
<dbReference type="PROSITE" id="PS50893">
    <property type="entry name" value="ABC_TRANSPORTER_2"/>
    <property type="match status" value="2"/>
</dbReference>
<dbReference type="GO" id="GO:0016887">
    <property type="term" value="F:ATP hydrolysis activity"/>
    <property type="evidence" value="ECO:0007669"/>
    <property type="project" value="InterPro"/>
</dbReference>
<evidence type="ECO:0000259" key="5">
    <source>
        <dbReference type="PROSITE" id="PS50893"/>
    </source>
</evidence>
<proteinExistence type="inferred from homology"/>
<dbReference type="PANTHER" id="PTHR43117">
    <property type="entry name" value="OSMOPROTECTANT IMPORT ATP-BINDING PROTEIN OSMV"/>
    <property type="match status" value="1"/>
</dbReference>
<dbReference type="InterPro" id="IPR027417">
    <property type="entry name" value="P-loop_NTPase"/>
</dbReference>
<evidence type="ECO:0000256" key="4">
    <source>
        <dbReference type="ARBA" id="ARBA00022840"/>
    </source>
</evidence>
<reference evidence="6 7" key="1">
    <citation type="journal article" date="2020" name="ISME J.">
        <title>Uncovering the hidden diversity of litter-decomposition mechanisms in mushroom-forming fungi.</title>
        <authorList>
            <person name="Floudas D."/>
            <person name="Bentzer J."/>
            <person name="Ahren D."/>
            <person name="Johansson T."/>
            <person name="Persson P."/>
            <person name="Tunlid A."/>
        </authorList>
    </citation>
    <scope>NUCLEOTIDE SEQUENCE [LARGE SCALE GENOMIC DNA]</scope>
    <source>
        <strain evidence="6 7">CBS 175.51</strain>
    </source>
</reference>
<dbReference type="OrthoDB" id="10255969at2759"/>
<dbReference type="PANTHER" id="PTHR43117:SF4">
    <property type="entry name" value="OSMOPROTECTANT IMPORT ATP-BINDING PROTEIN OSMV"/>
    <property type="match status" value="1"/>
</dbReference>
<feature type="domain" description="ABC transporter" evidence="5">
    <location>
        <begin position="169"/>
        <end position="439"/>
    </location>
</feature>
<organism evidence="6 7">
    <name type="scientific">Ephemerocybe angulata</name>
    <dbReference type="NCBI Taxonomy" id="980116"/>
    <lineage>
        <taxon>Eukaryota</taxon>
        <taxon>Fungi</taxon>
        <taxon>Dikarya</taxon>
        <taxon>Basidiomycota</taxon>
        <taxon>Agaricomycotina</taxon>
        <taxon>Agaricomycetes</taxon>
        <taxon>Agaricomycetidae</taxon>
        <taxon>Agaricales</taxon>
        <taxon>Agaricineae</taxon>
        <taxon>Psathyrellaceae</taxon>
        <taxon>Ephemerocybe</taxon>
    </lineage>
</organism>
<keyword evidence="7" id="KW-1185">Reference proteome</keyword>
<evidence type="ECO:0000256" key="2">
    <source>
        <dbReference type="ARBA" id="ARBA00022448"/>
    </source>
</evidence>
<comment type="similarity">
    <text evidence="1">Belongs to the ABC transporter superfamily.</text>
</comment>
<dbReference type="InterPro" id="IPR003439">
    <property type="entry name" value="ABC_transporter-like_ATP-bd"/>
</dbReference>
<protein>
    <recommendedName>
        <fullName evidence="5">ABC transporter domain-containing protein</fullName>
    </recommendedName>
</protein>
<dbReference type="GO" id="GO:0005524">
    <property type="term" value="F:ATP binding"/>
    <property type="evidence" value="ECO:0007669"/>
    <property type="project" value="UniProtKB-KW"/>
</dbReference>
<keyword evidence="3" id="KW-0547">Nucleotide-binding</keyword>
<accession>A0A8H5B572</accession>
<dbReference type="Gene3D" id="3.40.50.300">
    <property type="entry name" value="P-loop containing nucleotide triphosphate hydrolases"/>
    <property type="match status" value="2"/>
</dbReference>
<keyword evidence="2" id="KW-0813">Transport</keyword>
<evidence type="ECO:0000256" key="3">
    <source>
        <dbReference type="ARBA" id="ARBA00022741"/>
    </source>
</evidence>
<dbReference type="Proteomes" id="UP000541558">
    <property type="component" value="Unassembled WGS sequence"/>
</dbReference>
<dbReference type="Pfam" id="PF00005">
    <property type="entry name" value="ABC_tran"/>
    <property type="match status" value="2"/>
</dbReference>
<keyword evidence="4" id="KW-0067">ATP-binding</keyword>
<feature type="domain" description="ABC transporter" evidence="5">
    <location>
        <begin position="460"/>
        <end position="722"/>
    </location>
</feature>
<evidence type="ECO:0000256" key="1">
    <source>
        <dbReference type="ARBA" id="ARBA00005417"/>
    </source>
</evidence>
<dbReference type="SUPFAM" id="SSF52540">
    <property type="entry name" value="P-loop containing nucleoside triphosphate hydrolases"/>
    <property type="match status" value="2"/>
</dbReference>
<sequence length="724" mass="81896">MSKAARADAIDMGTRQMIMKNIANRAPRNADRRMSFIITLPTQIMGKATIIRLATTDRLTHLIHIPNRHTSNSIEAKEIHGIEGILKLLRPATTKGLMSRRRIGRRQLREWRYLRPRGHHGRLKEITKALKVIMTVKTTLRDRTLNKPEESALNRQADEGMMQADQEMIRIQNIASLAQISSSIYALGAANKRSKPLFETRDVEWTVNPEDSWALVGKGKGDIFQTLLGHTRVSPPPPEGLYPWFKQMDVDPFSRLKFVSFRHSIRGGSSGEFYDYTARYGAMRDGDDKTLGNSFLDILREESKTTETEYHALMMSLGLTEHLDVPLVALSNGQMRRARIARAILRRPDILLLDEPLTGLDTISRERLTHLLESFRSTPSAPSVLSSFRLQEVVDHGLKDVAPPFISHVVYLENERFWAGSRAEFFEDFAGRYLHKANGGYSGRPEVTTKLVTAETPLVVDMQGINVVYQGKRKVLDDVSWQIRQGERWHLQGSNGSGKTTLLSLLTGDHPQSYTQKHLLLPSSTAHRQHELKLRKRIPTAILQSSIGLVSPELFDAFPRKQPGMTVWDAVQTGFTGVFMPAGKGVGNVEHDDGDVKRWRVKRIWEVLEAIGPNSWADNASRDMTREFAARRFTDLTLGEQRVVLLMRALVGRPPLVILDEVWSGMEEGMVRAVKQYLTDDSNGAFGKEQAVVVVTHWEEEVPWRMEEGLKRFRLEGGQGHISS</sequence>
<evidence type="ECO:0000313" key="6">
    <source>
        <dbReference type="EMBL" id="KAF5316970.1"/>
    </source>
</evidence>
<name>A0A8H5B572_9AGAR</name>
<dbReference type="SMART" id="SM00382">
    <property type="entry name" value="AAA"/>
    <property type="match status" value="2"/>
</dbReference>
<dbReference type="AlphaFoldDB" id="A0A8H5B572"/>
<gene>
    <name evidence="6" type="ORF">D9611_003601</name>
</gene>
<evidence type="ECO:0000313" key="7">
    <source>
        <dbReference type="Proteomes" id="UP000541558"/>
    </source>
</evidence>